<gene>
    <name evidence="2" type="ORF">THSYN_14380</name>
</gene>
<protein>
    <submittedName>
        <fullName evidence="2">Uncharacterized protein</fullName>
    </submittedName>
</protein>
<name>A0A2K8U8V3_9GAMM</name>
<dbReference type="KEGG" id="tsy:THSYN_14380"/>
<dbReference type="EMBL" id="CP020370">
    <property type="protein sequence ID" value="AUB82010.1"/>
    <property type="molecule type" value="Genomic_DNA"/>
</dbReference>
<keyword evidence="1" id="KW-0812">Transmembrane</keyword>
<dbReference type="OrthoDB" id="9825760at2"/>
<dbReference type="RefSeq" id="WP_100919761.1">
    <property type="nucleotide sequence ID" value="NZ_CP020370.1"/>
</dbReference>
<organism evidence="2 3">
    <name type="scientific">Candidatus Thiodictyon syntrophicum</name>
    <dbReference type="NCBI Taxonomy" id="1166950"/>
    <lineage>
        <taxon>Bacteria</taxon>
        <taxon>Pseudomonadati</taxon>
        <taxon>Pseudomonadota</taxon>
        <taxon>Gammaproteobacteria</taxon>
        <taxon>Chromatiales</taxon>
        <taxon>Chromatiaceae</taxon>
        <taxon>Thiodictyon</taxon>
    </lineage>
</organism>
<dbReference type="AlphaFoldDB" id="A0A2K8U8V3"/>
<evidence type="ECO:0000256" key="1">
    <source>
        <dbReference type="SAM" id="Phobius"/>
    </source>
</evidence>
<dbReference type="Proteomes" id="UP000232638">
    <property type="component" value="Chromosome"/>
</dbReference>
<evidence type="ECO:0000313" key="3">
    <source>
        <dbReference type="Proteomes" id="UP000232638"/>
    </source>
</evidence>
<keyword evidence="3" id="KW-1185">Reference proteome</keyword>
<accession>A0A2K8U8V3</accession>
<evidence type="ECO:0000313" key="2">
    <source>
        <dbReference type="EMBL" id="AUB82010.1"/>
    </source>
</evidence>
<keyword evidence="1" id="KW-0472">Membrane</keyword>
<feature type="transmembrane region" description="Helical" evidence="1">
    <location>
        <begin position="285"/>
        <end position="310"/>
    </location>
</feature>
<keyword evidence="1" id="KW-1133">Transmembrane helix</keyword>
<sequence>MTATLLVCTAAAILVLALLTLAARAPWWLSLPALILGVPSLLVIVAEGPHAAAEVWGERLVGVVAATQESVRVESARAGGARASHTVVRHRFGAIVCYRAPQAPGLGAGAPIDPAILAAVGETETAADRRCRQAPGSGILRQTQVRLDEASFDAAQPGQTLMLRRLRPFGLLEWTWPVDAPLLPMLPRPRLGGGGPRVAIPAQVTAITVDRRGRGLLSRRAYDYAVPVAYVRLRYAPPGYPTGVEGVDTADAPSVSALAVGSPALVSVAAQAPRQPRLLGVERTYWWRNVLVEALTLVGLIVTVLIILGVRQRRRRDARPGSR</sequence>
<proteinExistence type="predicted"/>
<reference evidence="2 3" key="1">
    <citation type="submission" date="2017-03" db="EMBL/GenBank/DDBJ databases">
        <title>Complete genome sequence of Candidatus 'Thiodictyon syntrophicum' sp. nov. strain Cad16T, a photolithoautotroph purple sulfur bacterium isolated from an alpine meromictic lake.</title>
        <authorList>
            <person name="Luedin S.M."/>
            <person name="Pothier J.F."/>
            <person name="Danza F."/>
            <person name="Storelli N."/>
            <person name="Wittwer M."/>
            <person name="Tonolla M."/>
        </authorList>
    </citation>
    <scope>NUCLEOTIDE SEQUENCE [LARGE SCALE GENOMIC DNA]</scope>
    <source>
        <strain evidence="2 3">Cad16T</strain>
    </source>
</reference>